<keyword evidence="2" id="KW-0863">Zinc-finger</keyword>
<evidence type="ECO:0000259" key="5">
    <source>
        <dbReference type="PROSITE" id="PS51194"/>
    </source>
</evidence>
<dbReference type="SUPFAM" id="SSF52540">
    <property type="entry name" value="P-loop containing nucleoside triphosphate hydrolases"/>
    <property type="match status" value="2"/>
</dbReference>
<dbReference type="Pfam" id="PF00176">
    <property type="entry name" value="SNF2-rel_dom"/>
    <property type="match status" value="1"/>
</dbReference>
<dbReference type="Gene3D" id="3.40.50.10810">
    <property type="entry name" value="Tandem AAA-ATPase domain"/>
    <property type="match status" value="1"/>
</dbReference>
<keyword evidence="1" id="KW-0378">Hydrolase</keyword>
<name>A0A345NSC3_9MICO</name>
<keyword evidence="6" id="KW-0067">ATP-binding</keyword>
<evidence type="ECO:0000313" key="7">
    <source>
        <dbReference type="Proteomes" id="UP000253790"/>
    </source>
</evidence>
<sequence>MLDVSRERLVEELGTLTVTRGEAYVAEGRVRTLVAALGGQQLLATVSGADRHLYQTIVRRAGTEGADWSGQCSCPVGLDCKHTVATVLAARDRLETTGAARRPSWESALAPLVRSTTSAPAAPRHRLALEVSARRGSYREEGLVVLLRPLRDGARSRWVRGGVAWRDLTSPWATPEVDPAQRAALTQLHGLAQGPSSYHLYGAAELPLGDLGPTAWHLLRRALVTGVELVAGEGAEDVTLAQGEAEVALDLARDDDGGLTLRPMVTSVGAPGGEDADDVGTDPDGGRAFLLGRPPHGLARLGEDGRLVLQPLRTAVDASLAPLVERSEPVRVPPQDVERFLSLYYPSLSRQLHLSSRDGSVPAADQVRPRLHLDLTPEPGHVLQLAWCFRYTVPSVDGGAVGATLPLERGPQDPPRDHDAEEAVAGAAAALLHDIPFTLDRGRAAPWPHPRSTVSGRATVRFVTEVLPRLEALEDVEVEVHGELATYEEAQEAPVVTLETSEGQVEDWFDLHVTVSVGGQPVPFEALFAALVRGDDVMMLDSGTWFPLDSPALQELRRLIEEARQLDDREGGLRLTAYQAGLWEDLVRLGVPGQQSARWQESVEAVLALGDADRGTIAVPEALEATLRPYQLDGYRWLSTLWDARLGGVLADDMGLGKTLQVLATVVRAESRGDLAEGPVLVVAPTSVVTTWAEEAARFAPGLRVVTVDATRRRRGEDLAAAVGAADLVVTSYTLLRLEAADYRALPWSATVLDEAQFVKNHRSATYQAVRRVGAARTFAITGTPLENNLMDLWSMFSLAAPGLFPRPELFNEVYRRPVEAGGEPEVLDRLRRRIRPFLLRRTKGEVAAELPSKTEQTVHVDLHPAHRRVYDRHLNRERQRVLGLLQDVDKNRMAIFRALTTLRQLALDPALVSAEHAGLATSAKVAALVQQLRELAAEGHRALVFSSFTSYLALVRAALEEAGVTYCYLDGSTRDRAARVRAFREGDDPAFLISLKAGGFGLNLTEADYVFVLDPWWNPAAEAQAVDRTHRIGQTRPVNVYRMVSTGTIEEKVVALQARKRKLFATVVDSGELGSGRITVADIRGLLGE</sequence>
<dbReference type="AlphaFoldDB" id="A0A345NSC3"/>
<dbReference type="OrthoDB" id="9760715at2"/>
<dbReference type="PROSITE" id="PS51194">
    <property type="entry name" value="HELICASE_CTER"/>
    <property type="match status" value="1"/>
</dbReference>
<proteinExistence type="predicted"/>
<reference evidence="6 7" key="1">
    <citation type="submission" date="2018-07" db="EMBL/GenBank/DDBJ databases">
        <title>Complete genome sequencing of Ornithinimicrobium sp. AMA3305.</title>
        <authorList>
            <person name="Bae J.-W."/>
        </authorList>
    </citation>
    <scope>NUCLEOTIDE SEQUENCE [LARGE SCALE GENOMIC DNA]</scope>
    <source>
        <strain evidence="6 7">AMA3305</strain>
    </source>
</reference>
<dbReference type="InterPro" id="IPR027417">
    <property type="entry name" value="P-loop_NTPase"/>
</dbReference>
<dbReference type="InterPro" id="IPR014001">
    <property type="entry name" value="Helicase_ATP-bd"/>
</dbReference>
<keyword evidence="2" id="KW-0862">Zinc</keyword>
<dbReference type="SMART" id="SM00487">
    <property type="entry name" value="DEXDc"/>
    <property type="match status" value="1"/>
</dbReference>
<evidence type="ECO:0000256" key="1">
    <source>
        <dbReference type="ARBA" id="ARBA00022801"/>
    </source>
</evidence>
<dbReference type="KEGG" id="orn:DV701_04940"/>
<feature type="domain" description="SWIM-type" evidence="3">
    <location>
        <begin position="54"/>
        <end position="91"/>
    </location>
</feature>
<dbReference type="SMART" id="SM00490">
    <property type="entry name" value="HELICc"/>
    <property type="match status" value="1"/>
</dbReference>
<dbReference type="InterPro" id="IPR001650">
    <property type="entry name" value="Helicase_C-like"/>
</dbReference>
<dbReference type="InterPro" id="IPR007527">
    <property type="entry name" value="Znf_SWIM"/>
</dbReference>
<dbReference type="PROSITE" id="PS50966">
    <property type="entry name" value="ZF_SWIM"/>
    <property type="match status" value="1"/>
</dbReference>
<keyword evidence="6" id="KW-0547">Nucleotide-binding</keyword>
<organism evidence="6 7">
    <name type="scientific">Ornithinimicrobium avium</name>
    <dbReference type="NCBI Taxonomy" id="2283195"/>
    <lineage>
        <taxon>Bacteria</taxon>
        <taxon>Bacillati</taxon>
        <taxon>Actinomycetota</taxon>
        <taxon>Actinomycetes</taxon>
        <taxon>Micrococcales</taxon>
        <taxon>Ornithinimicrobiaceae</taxon>
        <taxon>Ornithinimicrobium</taxon>
    </lineage>
</organism>
<gene>
    <name evidence="6" type="ORF">DV701_04940</name>
</gene>
<dbReference type="InterPro" id="IPR049730">
    <property type="entry name" value="SNF2/RAD54-like_C"/>
</dbReference>
<dbReference type="GO" id="GO:0008270">
    <property type="term" value="F:zinc ion binding"/>
    <property type="evidence" value="ECO:0007669"/>
    <property type="project" value="UniProtKB-KW"/>
</dbReference>
<dbReference type="InterPro" id="IPR000330">
    <property type="entry name" value="SNF2_N"/>
</dbReference>
<dbReference type="GO" id="GO:0005524">
    <property type="term" value="F:ATP binding"/>
    <property type="evidence" value="ECO:0007669"/>
    <property type="project" value="InterPro"/>
</dbReference>
<feature type="domain" description="Helicase ATP-binding" evidence="4">
    <location>
        <begin position="639"/>
        <end position="803"/>
    </location>
</feature>
<dbReference type="Proteomes" id="UP000253790">
    <property type="component" value="Chromosome"/>
</dbReference>
<evidence type="ECO:0000256" key="2">
    <source>
        <dbReference type="PROSITE-ProRule" id="PRU00325"/>
    </source>
</evidence>
<feature type="domain" description="Helicase C-terminal" evidence="5">
    <location>
        <begin position="928"/>
        <end position="1085"/>
    </location>
</feature>
<protein>
    <submittedName>
        <fullName evidence="6">Helicase SNF2</fullName>
    </submittedName>
</protein>
<keyword evidence="7" id="KW-1185">Reference proteome</keyword>
<dbReference type="Gene3D" id="3.40.50.300">
    <property type="entry name" value="P-loop containing nucleotide triphosphate hydrolases"/>
    <property type="match status" value="1"/>
</dbReference>
<dbReference type="GO" id="GO:0004386">
    <property type="term" value="F:helicase activity"/>
    <property type="evidence" value="ECO:0007669"/>
    <property type="project" value="UniProtKB-KW"/>
</dbReference>
<keyword evidence="2" id="KW-0479">Metal-binding</keyword>
<evidence type="ECO:0000313" key="6">
    <source>
        <dbReference type="EMBL" id="AXH97931.1"/>
    </source>
</evidence>
<dbReference type="EMBL" id="CP031229">
    <property type="protein sequence ID" value="AXH97931.1"/>
    <property type="molecule type" value="Genomic_DNA"/>
</dbReference>
<dbReference type="PROSITE" id="PS51192">
    <property type="entry name" value="HELICASE_ATP_BIND_1"/>
    <property type="match status" value="1"/>
</dbReference>
<dbReference type="PANTHER" id="PTHR10799">
    <property type="entry name" value="SNF2/RAD54 HELICASE FAMILY"/>
    <property type="match status" value="1"/>
</dbReference>
<dbReference type="CDD" id="cd18793">
    <property type="entry name" value="SF2_C_SNF"/>
    <property type="match status" value="1"/>
</dbReference>
<dbReference type="InterPro" id="IPR038718">
    <property type="entry name" value="SNF2-like_sf"/>
</dbReference>
<dbReference type="Pfam" id="PF00271">
    <property type="entry name" value="Helicase_C"/>
    <property type="match status" value="1"/>
</dbReference>
<dbReference type="GO" id="GO:0016787">
    <property type="term" value="F:hydrolase activity"/>
    <property type="evidence" value="ECO:0007669"/>
    <property type="project" value="UniProtKB-KW"/>
</dbReference>
<keyword evidence="6" id="KW-0347">Helicase</keyword>
<accession>A0A345NSC3</accession>
<evidence type="ECO:0000259" key="4">
    <source>
        <dbReference type="PROSITE" id="PS51192"/>
    </source>
</evidence>
<evidence type="ECO:0000259" key="3">
    <source>
        <dbReference type="PROSITE" id="PS50966"/>
    </source>
</evidence>